<protein>
    <submittedName>
        <fullName evidence="2">Lrp/AsnC family transcriptional regulator, leucine-responsive regulatory protein</fullName>
    </submittedName>
</protein>
<evidence type="ECO:0000313" key="2">
    <source>
        <dbReference type="EMBL" id="SIQ86810.1"/>
    </source>
</evidence>
<sequence>MPDLDEIDLKLLKLLQQNGKLTTKETAKQVNLSPTFLGLLILYFG</sequence>
<dbReference type="AlphaFoldDB" id="A0A1N6W9Y7"/>
<dbReference type="SUPFAM" id="SSF46785">
    <property type="entry name" value="Winged helix' DNA-binding domain"/>
    <property type="match status" value="1"/>
</dbReference>
<accession>A0A1N6W9Y7</accession>
<keyword evidence="3" id="KW-1185">Reference proteome</keyword>
<dbReference type="InterPro" id="IPR036390">
    <property type="entry name" value="WH_DNA-bd_sf"/>
</dbReference>
<evidence type="ECO:0000313" key="3">
    <source>
        <dbReference type="Proteomes" id="UP000186953"/>
    </source>
</evidence>
<dbReference type="STRING" id="228959.SAMN05421797_10410"/>
<dbReference type="Gene3D" id="1.10.10.10">
    <property type="entry name" value="Winged helix-like DNA-binding domain superfamily/Winged helix DNA-binding domain"/>
    <property type="match status" value="1"/>
</dbReference>
<gene>
    <name evidence="2" type="ORF">SAMN05421797_10410</name>
</gene>
<dbReference type="EMBL" id="FTMA01000004">
    <property type="protein sequence ID" value="SIQ86810.1"/>
    <property type="molecule type" value="Genomic_DNA"/>
</dbReference>
<dbReference type="RefSeq" id="WP_394333588.1">
    <property type="nucleotide sequence ID" value="NZ_FTMA01000004.1"/>
</dbReference>
<feature type="domain" description="HTH asnC-type" evidence="1">
    <location>
        <begin position="4"/>
        <end position="35"/>
    </location>
</feature>
<dbReference type="Pfam" id="PF13404">
    <property type="entry name" value="HTH_AsnC-type"/>
    <property type="match status" value="1"/>
</dbReference>
<name>A0A1N6W9Y7_9FLAO</name>
<dbReference type="PRINTS" id="PR00033">
    <property type="entry name" value="HTHASNC"/>
</dbReference>
<organism evidence="2 3">
    <name type="scientific">Maribacter ulvicola</name>
    <dbReference type="NCBI Taxonomy" id="228959"/>
    <lineage>
        <taxon>Bacteria</taxon>
        <taxon>Pseudomonadati</taxon>
        <taxon>Bacteroidota</taxon>
        <taxon>Flavobacteriia</taxon>
        <taxon>Flavobacteriales</taxon>
        <taxon>Flavobacteriaceae</taxon>
        <taxon>Maribacter</taxon>
    </lineage>
</organism>
<evidence type="ECO:0000259" key="1">
    <source>
        <dbReference type="Pfam" id="PF13404"/>
    </source>
</evidence>
<reference evidence="3" key="1">
    <citation type="submission" date="2017-01" db="EMBL/GenBank/DDBJ databases">
        <authorList>
            <person name="Varghese N."/>
            <person name="Submissions S."/>
        </authorList>
    </citation>
    <scope>NUCLEOTIDE SEQUENCE [LARGE SCALE GENOMIC DNA]</scope>
    <source>
        <strain evidence="3">DSM 15366</strain>
    </source>
</reference>
<dbReference type="GO" id="GO:0043565">
    <property type="term" value="F:sequence-specific DNA binding"/>
    <property type="evidence" value="ECO:0007669"/>
    <property type="project" value="InterPro"/>
</dbReference>
<dbReference type="InterPro" id="IPR000485">
    <property type="entry name" value="AsnC-type_HTH_dom"/>
</dbReference>
<proteinExistence type="predicted"/>
<dbReference type="InterPro" id="IPR036388">
    <property type="entry name" value="WH-like_DNA-bd_sf"/>
</dbReference>
<dbReference type="Proteomes" id="UP000186953">
    <property type="component" value="Unassembled WGS sequence"/>
</dbReference>